<dbReference type="EMBL" id="JAHYIQ010000001">
    <property type="protein sequence ID" value="KAK1135931.1"/>
    <property type="molecule type" value="Genomic_DNA"/>
</dbReference>
<sequence>RNSYALDLTVRSFRADARIYRSLFSKVYRDLSTNTAEQKFLRPPFVFMAQFWTQLGFKLKKKVTIE</sequence>
<gene>
    <name evidence="1" type="ORF">K0M31_000503</name>
</gene>
<keyword evidence="2" id="KW-1185">Reference proteome</keyword>
<dbReference type="AlphaFoldDB" id="A0AA40GDP2"/>
<name>A0AA40GDP2_9HYME</name>
<dbReference type="Proteomes" id="UP001177670">
    <property type="component" value="Unassembled WGS sequence"/>
</dbReference>
<evidence type="ECO:0000313" key="1">
    <source>
        <dbReference type="EMBL" id="KAK1135931.1"/>
    </source>
</evidence>
<feature type="non-terminal residue" evidence="1">
    <location>
        <position position="1"/>
    </location>
</feature>
<accession>A0AA40GDP2</accession>
<evidence type="ECO:0000313" key="2">
    <source>
        <dbReference type="Proteomes" id="UP001177670"/>
    </source>
</evidence>
<comment type="caution">
    <text evidence="1">The sequence shown here is derived from an EMBL/GenBank/DDBJ whole genome shotgun (WGS) entry which is preliminary data.</text>
</comment>
<reference evidence="1" key="1">
    <citation type="submission" date="2021-10" db="EMBL/GenBank/DDBJ databases">
        <title>Melipona bicolor Genome sequencing and assembly.</title>
        <authorList>
            <person name="Araujo N.S."/>
            <person name="Arias M.C."/>
        </authorList>
    </citation>
    <scope>NUCLEOTIDE SEQUENCE</scope>
    <source>
        <strain evidence="1">USP_2M_L1-L4_2017</strain>
        <tissue evidence="1">Whole body</tissue>
    </source>
</reference>
<protein>
    <submittedName>
        <fullName evidence="1">Uncharacterized protein</fullName>
    </submittedName>
</protein>
<organism evidence="1 2">
    <name type="scientific">Melipona bicolor</name>
    <dbReference type="NCBI Taxonomy" id="60889"/>
    <lineage>
        <taxon>Eukaryota</taxon>
        <taxon>Metazoa</taxon>
        <taxon>Ecdysozoa</taxon>
        <taxon>Arthropoda</taxon>
        <taxon>Hexapoda</taxon>
        <taxon>Insecta</taxon>
        <taxon>Pterygota</taxon>
        <taxon>Neoptera</taxon>
        <taxon>Endopterygota</taxon>
        <taxon>Hymenoptera</taxon>
        <taxon>Apocrita</taxon>
        <taxon>Aculeata</taxon>
        <taxon>Apoidea</taxon>
        <taxon>Anthophila</taxon>
        <taxon>Apidae</taxon>
        <taxon>Melipona</taxon>
    </lineage>
</organism>
<proteinExistence type="predicted"/>